<evidence type="ECO:0000313" key="3">
    <source>
        <dbReference type="Proteomes" id="UP000179115"/>
    </source>
</evidence>
<sequence length="213" mass="23784">MTTISQRVEDPLLAVLLRLFPHPTVKDAMNCLKIEQVQDAAVRVAERARQFAIDEDERRRTKGGKDLINYRGFYVGAVGIGLILSPWQGPYPYTWFAFAAFNTKPSKKARKYCAEKRLMRGARKNRCTCLGGLAVSGELQPDGRSGIQGLNLDPCGACRDDAAGEYRSLFRNGTLLLTAQPGSQFREVKTMSQLMEAHGEKWPQLSKHRAGRP</sequence>
<reference evidence="2 3" key="1">
    <citation type="journal article" date="2016" name="Nat. Commun.">
        <title>Thousands of microbial genomes shed light on interconnected biogeochemical processes in an aquifer system.</title>
        <authorList>
            <person name="Anantharaman K."/>
            <person name="Brown C.T."/>
            <person name="Hug L.A."/>
            <person name="Sharon I."/>
            <person name="Castelle C.J."/>
            <person name="Probst A.J."/>
            <person name="Thomas B.C."/>
            <person name="Singh A."/>
            <person name="Wilkins M.J."/>
            <person name="Karaoz U."/>
            <person name="Brodie E.L."/>
            <person name="Williams K.H."/>
            <person name="Hubbard S.S."/>
            <person name="Banfield J.F."/>
        </authorList>
    </citation>
    <scope>NUCLEOTIDE SEQUENCE [LARGE SCALE GENOMIC DNA]</scope>
</reference>
<gene>
    <name evidence="2" type="ORF">A3A35_00320</name>
</gene>
<dbReference type="Proteomes" id="UP000179115">
    <property type="component" value="Unassembled WGS sequence"/>
</dbReference>
<proteinExistence type="predicted"/>
<feature type="transmembrane region" description="Helical" evidence="1">
    <location>
        <begin position="68"/>
        <end position="87"/>
    </location>
</feature>
<accession>A0A1F6EDC8</accession>
<evidence type="ECO:0000256" key="1">
    <source>
        <dbReference type="SAM" id="Phobius"/>
    </source>
</evidence>
<evidence type="ECO:0000313" key="2">
    <source>
        <dbReference type="EMBL" id="OGG71607.1"/>
    </source>
</evidence>
<dbReference type="EMBL" id="MFLV01000011">
    <property type="protein sequence ID" value="OGG71607.1"/>
    <property type="molecule type" value="Genomic_DNA"/>
</dbReference>
<organism evidence="2 3">
    <name type="scientific">Candidatus Kaiserbacteria bacterium RIFCSPLOWO2_01_FULL_51_21</name>
    <dbReference type="NCBI Taxonomy" id="1798508"/>
    <lineage>
        <taxon>Bacteria</taxon>
        <taxon>Candidatus Kaiseribacteriota</taxon>
    </lineage>
</organism>
<keyword evidence="1" id="KW-0472">Membrane</keyword>
<evidence type="ECO:0008006" key="4">
    <source>
        <dbReference type="Google" id="ProtNLM"/>
    </source>
</evidence>
<protein>
    <recommendedName>
        <fullName evidence="4">CMP/dCMP-type deaminase domain-containing protein</fullName>
    </recommendedName>
</protein>
<comment type="caution">
    <text evidence="2">The sequence shown here is derived from an EMBL/GenBank/DDBJ whole genome shotgun (WGS) entry which is preliminary data.</text>
</comment>
<dbReference type="STRING" id="1798508.A3A35_00320"/>
<name>A0A1F6EDC8_9BACT</name>
<dbReference type="AlphaFoldDB" id="A0A1F6EDC8"/>
<keyword evidence="1" id="KW-0812">Transmembrane</keyword>
<keyword evidence="1" id="KW-1133">Transmembrane helix</keyword>